<keyword evidence="1" id="KW-1133">Transmembrane helix</keyword>
<evidence type="ECO:0000259" key="2">
    <source>
        <dbReference type="Pfam" id="PF06580"/>
    </source>
</evidence>
<dbReference type="EMBL" id="JBHSTE010000005">
    <property type="protein sequence ID" value="MFC6334010.1"/>
    <property type="molecule type" value="Genomic_DNA"/>
</dbReference>
<dbReference type="RefSeq" id="WP_379236105.1">
    <property type="nucleotide sequence ID" value="NZ_JBHSTE010000005.1"/>
</dbReference>
<keyword evidence="1" id="KW-0472">Membrane</keyword>
<dbReference type="SUPFAM" id="SSF55874">
    <property type="entry name" value="ATPase domain of HSP90 chaperone/DNA topoisomerase II/histidine kinase"/>
    <property type="match status" value="1"/>
</dbReference>
<dbReference type="InterPro" id="IPR050640">
    <property type="entry name" value="Bact_2-comp_sensor_kinase"/>
</dbReference>
<accession>A0ABW1V969</accession>
<organism evidence="3 4">
    <name type="scientific">Paenibacillus septentrionalis</name>
    <dbReference type="NCBI Taxonomy" id="429342"/>
    <lineage>
        <taxon>Bacteria</taxon>
        <taxon>Bacillati</taxon>
        <taxon>Bacillota</taxon>
        <taxon>Bacilli</taxon>
        <taxon>Bacillales</taxon>
        <taxon>Paenibacillaceae</taxon>
        <taxon>Paenibacillus</taxon>
    </lineage>
</organism>
<comment type="caution">
    <text evidence="3">The sequence shown here is derived from an EMBL/GenBank/DDBJ whole genome shotgun (WGS) entry which is preliminary data.</text>
</comment>
<reference evidence="4" key="1">
    <citation type="journal article" date="2019" name="Int. J. Syst. Evol. Microbiol.">
        <title>The Global Catalogue of Microorganisms (GCM) 10K type strain sequencing project: providing services to taxonomists for standard genome sequencing and annotation.</title>
        <authorList>
            <consortium name="The Broad Institute Genomics Platform"/>
            <consortium name="The Broad Institute Genome Sequencing Center for Infectious Disease"/>
            <person name="Wu L."/>
            <person name="Ma J."/>
        </authorList>
    </citation>
    <scope>NUCLEOTIDE SEQUENCE [LARGE SCALE GENOMIC DNA]</scope>
    <source>
        <strain evidence="4">PCU 280</strain>
    </source>
</reference>
<gene>
    <name evidence="3" type="ORF">ACFP56_15385</name>
</gene>
<dbReference type="PANTHER" id="PTHR34220">
    <property type="entry name" value="SENSOR HISTIDINE KINASE YPDA"/>
    <property type="match status" value="1"/>
</dbReference>
<feature type="domain" description="Signal transduction histidine kinase internal region" evidence="2">
    <location>
        <begin position="392"/>
        <end position="471"/>
    </location>
</feature>
<dbReference type="InterPro" id="IPR036890">
    <property type="entry name" value="HATPase_C_sf"/>
</dbReference>
<sequence>MNIVISRLGEFMFKRNSIFMKFFIVVLAATLIISVLLTIAASQISERILLGQTTQHAKVGLQQVQGELLKYNEQIVNTMVQINVSDAFKQYLTKPADSTLEQLNIVINLGRYIETYKDFLSPDNTHFIVAGVGQNKSRNYSSNALKWDQVPPNIIEDFMIEDGLVAQKVKYHGSQYLFNATVPYDHYIFATKPLMDRRSMYGYAIVIMDEATIYDRYSSYLTPGTNISFLSSDGYILSSSQRELISTSSDELLQHASIADNEQYYGLSSKAGYTYLSLYIPEFDAYLLQVIDQNVAFAALNNIGLRIAVFVAVLSVAIMIAVYMITRRITKPLYELVDTMQSAKVDALKPHPLQEKTSYEIKAVTKTYNHLVKEIDNYTNQIIYEQNERRKADLSALQMQINPHFLYNTLTSIKYLAKMNRIDDVDRTITSLSAMLQNTIGTTEDMITVQHEIENLKHYVYINQIRYGDQIQVHFDVQPNCAKLYIPKLIIQPFVENAFFHAFPGVTKGNIYVFVRQQEHNLLIEVLDDGVGAEEAARTAKKRPVSGIGIENVHHRIVLLYGPKYGVTISSSSGYGTAVNISLPIMKNPKT</sequence>
<evidence type="ECO:0000256" key="1">
    <source>
        <dbReference type="SAM" id="Phobius"/>
    </source>
</evidence>
<evidence type="ECO:0000313" key="4">
    <source>
        <dbReference type="Proteomes" id="UP001596233"/>
    </source>
</evidence>
<dbReference type="Gene3D" id="3.30.565.10">
    <property type="entry name" value="Histidine kinase-like ATPase, C-terminal domain"/>
    <property type="match status" value="1"/>
</dbReference>
<dbReference type="Proteomes" id="UP001596233">
    <property type="component" value="Unassembled WGS sequence"/>
</dbReference>
<dbReference type="EC" id="2.7.13.3" evidence="3"/>
<dbReference type="PANTHER" id="PTHR34220:SF7">
    <property type="entry name" value="SENSOR HISTIDINE KINASE YPDA"/>
    <property type="match status" value="1"/>
</dbReference>
<feature type="transmembrane region" description="Helical" evidence="1">
    <location>
        <begin position="303"/>
        <end position="325"/>
    </location>
</feature>
<proteinExistence type="predicted"/>
<name>A0ABW1V969_9BACL</name>
<dbReference type="InterPro" id="IPR010559">
    <property type="entry name" value="Sig_transdc_His_kin_internal"/>
</dbReference>
<keyword evidence="3" id="KW-0808">Transferase</keyword>
<dbReference type="Gene3D" id="6.10.340.10">
    <property type="match status" value="1"/>
</dbReference>
<dbReference type="GO" id="GO:0004673">
    <property type="term" value="F:protein histidine kinase activity"/>
    <property type="evidence" value="ECO:0007669"/>
    <property type="project" value="UniProtKB-EC"/>
</dbReference>
<keyword evidence="4" id="KW-1185">Reference proteome</keyword>
<dbReference type="Pfam" id="PF06580">
    <property type="entry name" value="His_kinase"/>
    <property type="match status" value="1"/>
</dbReference>
<keyword evidence="3" id="KW-0418">Kinase</keyword>
<evidence type="ECO:0000313" key="3">
    <source>
        <dbReference type="EMBL" id="MFC6334010.1"/>
    </source>
</evidence>
<keyword evidence="1" id="KW-0812">Transmembrane</keyword>
<protein>
    <submittedName>
        <fullName evidence="3">Sensor histidine kinase</fullName>
        <ecNumber evidence="3">2.7.13.3</ecNumber>
    </submittedName>
</protein>